<dbReference type="PROSITE" id="PS50930">
    <property type="entry name" value="HTH_LYTTR"/>
    <property type="match status" value="1"/>
</dbReference>
<dbReference type="RefSeq" id="WP_346755278.1">
    <property type="nucleotide sequence ID" value="NZ_JAUJEA010000016.1"/>
</dbReference>
<comment type="caution">
    <text evidence="4">The sequence shown here is derived from an EMBL/GenBank/DDBJ whole genome shotgun (WGS) entry which is preliminary data.</text>
</comment>
<dbReference type="SMART" id="SM00448">
    <property type="entry name" value="REC"/>
    <property type="match status" value="1"/>
</dbReference>
<keyword evidence="1" id="KW-0597">Phosphoprotein</keyword>
<dbReference type="GO" id="GO:0003677">
    <property type="term" value="F:DNA binding"/>
    <property type="evidence" value="ECO:0007669"/>
    <property type="project" value="UniProtKB-KW"/>
</dbReference>
<feature type="domain" description="Response regulatory" evidence="2">
    <location>
        <begin position="5"/>
        <end position="118"/>
    </location>
</feature>
<dbReference type="SUPFAM" id="SSF52172">
    <property type="entry name" value="CheY-like"/>
    <property type="match status" value="1"/>
</dbReference>
<dbReference type="Pfam" id="PF04397">
    <property type="entry name" value="LytTR"/>
    <property type="match status" value="1"/>
</dbReference>
<reference evidence="4" key="1">
    <citation type="submission" date="2023-06" db="EMBL/GenBank/DDBJ databases">
        <title>Genomic of Parafulvivirga corallium.</title>
        <authorList>
            <person name="Wang G."/>
        </authorList>
    </citation>
    <scope>NUCLEOTIDE SEQUENCE</scope>
    <source>
        <strain evidence="4">BMA10</strain>
    </source>
</reference>
<proteinExistence type="predicted"/>
<evidence type="ECO:0000259" key="3">
    <source>
        <dbReference type="PROSITE" id="PS50930"/>
    </source>
</evidence>
<dbReference type="PROSITE" id="PS50110">
    <property type="entry name" value="RESPONSE_REGULATORY"/>
    <property type="match status" value="1"/>
</dbReference>
<dbReference type="InterPro" id="IPR046947">
    <property type="entry name" value="LytR-like"/>
</dbReference>
<dbReference type="EMBL" id="JAUJEA010000016">
    <property type="protein sequence ID" value="MDN5205256.1"/>
    <property type="molecule type" value="Genomic_DNA"/>
</dbReference>
<feature type="domain" description="HTH LytTR-type" evidence="3">
    <location>
        <begin position="151"/>
        <end position="255"/>
    </location>
</feature>
<evidence type="ECO:0000259" key="2">
    <source>
        <dbReference type="PROSITE" id="PS50110"/>
    </source>
</evidence>
<dbReference type="Gene3D" id="2.40.50.1020">
    <property type="entry name" value="LytTr DNA-binding domain"/>
    <property type="match status" value="1"/>
</dbReference>
<dbReference type="PANTHER" id="PTHR37299">
    <property type="entry name" value="TRANSCRIPTIONAL REGULATOR-RELATED"/>
    <property type="match status" value="1"/>
</dbReference>
<sequence>MRKIRTLVIDDEPFARARVIKLLERYDYIVILGECKNGSEARDKINQYKPDLIFLDIQMPDFNGFEVLNELPKDHWPFVIFVTAYDQFALKAFDVHAVDYLLKPYDDDRFEKALNHAKEQILWKEGRRLNQKMFEVLEEYHKEQRDSLEVFHLKERGRNVNIKVYDVFWIEVKSNYVQLNTANGKHMVRQTMQSIEASLSSADFIRIHRSYIINKHFVSNIKYMGNNEYTFFMPDNKKIISSRSYKQTVKKFLENEDPPNQSK</sequence>
<dbReference type="PANTHER" id="PTHR37299:SF1">
    <property type="entry name" value="STAGE 0 SPORULATION PROTEIN A HOMOLOG"/>
    <property type="match status" value="1"/>
</dbReference>
<protein>
    <submittedName>
        <fullName evidence="4">LytTR family DNA-binding domain-containing protein</fullName>
    </submittedName>
</protein>
<dbReference type="InterPro" id="IPR011006">
    <property type="entry name" value="CheY-like_superfamily"/>
</dbReference>
<keyword evidence="4" id="KW-0238">DNA-binding</keyword>
<evidence type="ECO:0000313" key="5">
    <source>
        <dbReference type="Proteomes" id="UP001172082"/>
    </source>
</evidence>
<keyword evidence="5" id="KW-1185">Reference proteome</keyword>
<gene>
    <name evidence="4" type="ORF">QQ008_27985</name>
</gene>
<name>A0ABT8KX04_9BACT</name>
<organism evidence="4 5">
    <name type="scientific">Splendidivirga corallicola</name>
    <dbReference type="NCBI Taxonomy" id="3051826"/>
    <lineage>
        <taxon>Bacteria</taxon>
        <taxon>Pseudomonadati</taxon>
        <taxon>Bacteroidota</taxon>
        <taxon>Cytophagia</taxon>
        <taxon>Cytophagales</taxon>
        <taxon>Splendidivirgaceae</taxon>
        <taxon>Splendidivirga</taxon>
    </lineage>
</organism>
<dbReference type="InterPro" id="IPR007492">
    <property type="entry name" value="LytTR_DNA-bd_dom"/>
</dbReference>
<dbReference type="Proteomes" id="UP001172082">
    <property type="component" value="Unassembled WGS sequence"/>
</dbReference>
<feature type="modified residue" description="4-aspartylphosphate" evidence="1">
    <location>
        <position position="56"/>
    </location>
</feature>
<evidence type="ECO:0000256" key="1">
    <source>
        <dbReference type="PROSITE-ProRule" id="PRU00169"/>
    </source>
</evidence>
<dbReference type="InterPro" id="IPR001789">
    <property type="entry name" value="Sig_transdc_resp-reg_receiver"/>
</dbReference>
<dbReference type="Gene3D" id="3.40.50.2300">
    <property type="match status" value="1"/>
</dbReference>
<evidence type="ECO:0000313" key="4">
    <source>
        <dbReference type="EMBL" id="MDN5205256.1"/>
    </source>
</evidence>
<accession>A0ABT8KX04</accession>
<dbReference type="SMART" id="SM00850">
    <property type="entry name" value="LytTR"/>
    <property type="match status" value="1"/>
</dbReference>
<dbReference type="CDD" id="cd17532">
    <property type="entry name" value="REC_LytTR_AlgR-like"/>
    <property type="match status" value="1"/>
</dbReference>
<dbReference type="Pfam" id="PF00072">
    <property type="entry name" value="Response_reg"/>
    <property type="match status" value="1"/>
</dbReference>